<reference evidence="3" key="1">
    <citation type="submission" date="2021-05" db="EMBL/GenBank/DDBJ databases">
        <authorList>
            <person name="Tigano A."/>
        </authorList>
    </citation>
    <scope>NUCLEOTIDE SEQUENCE</scope>
</reference>
<evidence type="ECO:0000313" key="4">
    <source>
        <dbReference type="Proteomes" id="UP000677803"/>
    </source>
</evidence>
<dbReference type="InterPro" id="IPR050111">
    <property type="entry name" value="C-type_lectin/snaclec_domain"/>
</dbReference>
<keyword evidence="4" id="KW-1185">Reference proteome</keyword>
<dbReference type="CDD" id="cd00037">
    <property type="entry name" value="CLECT"/>
    <property type="match status" value="1"/>
</dbReference>
<accession>A0A8S4ALI1</accession>
<sequence>MTGIEQQEEGTVQKNTQDDRWRIGPSTHGSKNVQVCASVLCVDPAECVGAVSAGCCLFQDTVTLPCRAVNQLESENLNSPKDAEPKAKHFLIGSSHLKPGPLQVCVSYCTMSQSSHDICQRLRNAAQVASCPRPAPLWSSPLQPRLVLDDTTSVAMVTRQTVARATTGCLGLAGIETVDLASELRSGPQKAELYCLSEGANLVSIHSQEESNFVKSLIKNFDPNEGYTWIGLSDLHYDGKWMWSDGSKAGYFIWSTGEPTNWQGMEHCVHTNYGPDPKDQIPSRGYT</sequence>
<comment type="caution">
    <text evidence="3">The sequence shown here is derived from an EMBL/GenBank/DDBJ whole genome shotgun (WGS) entry which is preliminary data.</text>
</comment>
<gene>
    <name evidence="3" type="ORF">MMEN_LOCUS6370</name>
</gene>
<evidence type="ECO:0000313" key="3">
    <source>
        <dbReference type="EMBL" id="CAG5891561.1"/>
    </source>
</evidence>
<dbReference type="InterPro" id="IPR016186">
    <property type="entry name" value="C-type_lectin-like/link_sf"/>
</dbReference>
<dbReference type="InterPro" id="IPR016187">
    <property type="entry name" value="CTDL_fold"/>
</dbReference>
<feature type="region of interest" description="Disordered" evidence="1">
    <location>
        <begin position="1"/>
        <end position="26"/>
    </location>
</feature>
<evidence type="ECO:0000256" key="1">
    <source>
        <dbReference type="SAM" id="MobiDB-lite"/>
    </source>
</evidence>
<dbReference type="Gene3D" id="3.10.100.10">
    <property type="entry name" value="Mannose-Binding Protein A, subunit A"/>
    <property type="match status" value="1"/>
</dbReference>
<dbReference type="InterPro" id="IPR001304">
    <property type="entry name" value="C-type_lectin-like"/>
</dbReference>
<dbReference type="PROSITE" id="PS50041">
    <property type="entry name" value="C_TYPE_LECTIN_2"/>
    <property type="match status" value="1"/>
</dbReference>
<feature type="domain" description="C-type lectin" evidence="2">
    <location>
        <begin position="190"/>
        <end position="274"/>
    </location>
</feature>
<evidence type="ECO:0000259" key="2">
    <source>
        <dbReference type="PROSITE" id="PS50041"/>
    </source>
</evidence>
<dbReference type="SUPFAM" id="SSF56436">
    <property type="entry name" value="C-type lectin-like"/>
    <property type="match status" value="1"/>
</dbReference>
<dbReference type="AlphaFoldDB" id="A0A8S4ALI1"/>
<proteinExistence type="predicted"/>
<organism evidence="3 4">
    <name type="scientific">Menidia menidia</name>
    <name type="common">Atlantic silverside</name>
    <dbReference type="NCBI Taxonomy" id="238744"/>
    <lineage>
        <taxon>Eukaryota</taxon>
        <taxon>Metazoa</taxon>
        <taxon>Chordata</taxon>
        <taxon>Craniata</taxon>
        <taxon>Vertebrata</taxon>
        <taxon>Euteleostomi</taxon>
        <taxon>Actinopterygii</taxon>
        <taxon>Neopterygii</taxon>
        <taxon>Teleostei</taxon>
        <taxon>Neoteleostei</taxon>
        <taxon>Acanthomorphata</taxon>
        <taxon>Ovalentaria</taxon>
        <taxon>Atherinomorphae</taxon>
        <taxon>Atheriniformes</taxon>
        <taxon>Atherinopsidae</taxon>
        <taxon>Menidiinae</taxon>
        <taxon>Menidia</taxon>
    </lineage>
</organism>
<dbReference type="Proteomes" id="UP000677803">
    <property type="component" value="Unassembled WGS sequence"/>
</dbReference>
<dbReference type="SMART" id="SM00034">
    <property type="entry name" value="CLECT"/>
    <property type="match status" value="1"/>
</dbReference>
<dbReference type="EMBL" id="CAJRST010005557">
    <property type="protein sequence ID" value="CAG5891561.1"/>
    <property type="molecule type" value="Genomic_DNA"/>
</dbReference>
<dbReference type="OrthoDB" id="418245at2759"/>
<name>A0A8S4ALI1_9TELE</name>
<dbReference type="Pfam" id="PF00059">
    <property type="entry name" value="Lectin_C"/>
    <property type="match status" value="1"/>
</dbReference>
<dbReference type="PANTHER" id="PTHR22803">
    <property type="entry name" value="MANNOSE, PHOSPHOLIPASE, LECTIN RECEPTOR RELATED"/>
    <property type="match status" value="1"/>
</dbReference>
<protein>
    <submittedName>
        <fullName evidence="3">(Atlantic silverside) hypothetical protein</fullName>
    </submittedName>
</protein>